<dbReference type="Gene3D" id="3.40.50.2000">
    <property type="entry name" value="Glycogen Phosphorylase B"/>
    <property type="match status" value="1"/>
</dbReference>
<dbReference type="GO" id="GO:0016740">
    <property type="term" value="F:transferase activity"/>
    <property type="evidence" value="ECO:0007669"/>
    <property type="project" value="UniProtKB-KW"/>
</dbReference>
<dbReference type="SUPFAM" id="SSF53448">
    <property type="entry name" value="Nucleotide-diphospho-sugar transferases"/>
    <property type="match status" value="1"/>
</dbReference>
<dbReference type="Pfam" id="PF00535">
    <property type="entry name" value="Glycos_transf_2"/>
    <property type="match status" value="1"/>
</dbReference>
<dbReference type="PANTHER" id="PTHR43685:SF2">
    <property type="entry name" value="GLYCOSYLTRANSFERASE 2-LIKE DOMAIN-CONTAINING PROTEIN"/>
    <property type="match status" value="1"/>
</dbReference>
<dbReference type="GO" id="GO:0044010">
    <property type="term" value="P:single-species biofilm formation"/>
    <property type="evidence" value="ECO:0007669"/>
    <property type="project" value="TreeGrafter"/>
</dbReference>
<protein>
    <submittedName>
        <fullName evidence="2">Glycosyltransferase involved in cell wall bisynthesis</fullName>
    </submittedName>
</protein>
<dbReference type="SUPFAM" id="SSF53756">
    <property type="entry name" value="UDP-Glycosyltransferase/glycogen phosphorylase"/>
    <property type="match status" value="1"/>
</dbReference>
<reference evidence="3" key="1">
    <citation type="submission" date="2016-10" db="EMBL/GenBank/DDBJ databases">
        <authorList>
            <person name="Varghese N."/>
            <person name="Submissions S."/>
        </authorList>
    </citation>
    <scope>NUCLEOTIDE SEQUENCE [LARGE SCALE GENOMIC DNA]</scope>
    <source>
        <strain evidence="3">LMG 26416</strain>
    </source>
</reference>
<dbReference type="AlphaFoldDB" id="A0A1H7R2G1"/>
<accession>A0A1H7R2G1</accession>
<dbReference type="Proteomes" id="UP000199120">
    <property type="component" value="Unassembled WGS sequence"/>
</dbReference>
<dbReference type="STRING" id="416943.SAMN05445871_2961"/>
<evidence type="ECO:0000313" key="2">
    <source>
        <dbReference type="EMBL" id="SEL54451.1"/>
    </source>
</evidence>
<keyword evidence="2" id="KW-0808">Transferase</keyword>
<dbReference type="Gene3D" id="3.90.550.10">
    <property type="entry name" value="Spore Coat Polysaccharide Biosynthesis Protein SpsA, Chain A"/>
    <property type="match status" value="1"/>
</dbReference>
<dbReference type="PANTHER" id="PTHR43685">
    <property type="entry name" value="GLYCOSYLTRANSFERASE"/>
    <property type="match status" value="1"/>
</dbReference>
<name>A0A1H7R2G1_9BURK</name>
<evidence type="ECO:0000259" key="1">
    <source>
        <dbReference type="Pfam" id="PF00535"/>
    </source>
</evidence>
<dbReference type="EMBL" id="FOAJ01000009">
    <property type="protein sequence ID" value="SEL54451.1"/>
    <property type="molecule type" value="Genomic_DNA"/>
</dbReference>
<proteinExistence type="predicted"/>
<dbReference type="InterPro" id="IPR029044">
    <property type="entry name" value="Nucleotide-diphossugar_trans"/>
</dbReference>
<dbReference type="InterPro" id="IPR050834">
    <property type="entry name" value="Glycosyltransf_2"/>
</dbReference>
<gene>
    <name evidence="2" type="ORF">SAMN05192542_10983</name>
</gene>
<dbReference type="InterPro" id="IPR001173">
    <property type="entry name" value="Glyco_trans_2-like"/>
</dbReference>
<organism evidence="2 3">
    <name type="scientific">Paraburkholderia caballeronis</name>
    <dbReference type="NCBI Taxonomy" id="416943"/>
    <lineage>
        <taxon>Bacteria</taxon>
        <taxon>Pseudomonadati</taxon>
        <taxon>Pseudomonadota</taxon>
        <taxon>Betaproteobacteria</taxon>
        <taxon>Burkholderiales</taxon>
        <taxon>Burkholderiaceae</taxon>
        <taxon>Paraburkholderia</taxon>
    </lineage>
</organism>
<dbReference type="OrthoDB" id="9786172at2"/>
<keyword evidence="3" id="KW-1185">Reference proteome</keyword>
<sequence length="743" mass="80738">MPFPRRSEGRLAQLAALGVDLRPLLRRIRDRITAPLVQQLSDEAEARRQAIDSLAATLNAEIDERLRQSAQLRQAITDETEARQTEDQRLRADAESRYADKAAVAEALAAEAGAREGAIAAHVQSMDARLAHEGQLVAREGRLVDGLLASMLDSLLANALPHYAPSSSAPRVSVIMPVRDRAGPVRRALASLQSQTMRDWEAVVVSDGSTDGTVATVETLAASDPRIKLLQLPASGVCAARNHGLAHARGDIVAYLDSDNRAFPDYLAEVVSAFDASAATHCVYAALVSDGPYVDGKRILCREWNRDMLLAANFIDLNVFSHRRSVYERLGGFDEGLTRLVDWDLVLRYTEDRPPTRLLIAGVSYNTRGEDRVSRRADIGRNRFLIQRKWLPRASVNPRVLYAIQPGPELDWACLWTEVRAALRAGVKVEVWLAQDVAPSLLPDVPLHRGALDAAIERSTPDLIHVHRIGALPATLNVANTRGIAVTVRADSSEGAQDVSAVTDPASQVARADLYPYQAVTVPPCPWVHMTHAVFDTELFVPPGDGSLAKDRRTILHAVTAASAEQIELLVEAARRLPEHRFVLAVAAGQKDPLDARLAQIAGSHAAIEVHPIQSQAELASLMAQAGIYLHLPDRGEPPENSTLGMPTPIAAAMACGAIPVVPGDPALIEYVDKTGTAYANVDELAARIIETQSWDDQTWHARFIAAIDRAFEHYADDITLHPLFETWRALAAQRSGSAEAAG</sequence>
<evidence type="ECO:0000313" key="3">
    <source>
        <dbReference type="Proteomes" id="UP000199120"/>
    </source>
</evidence>
<feature type="domain" description="Glycosyltransferase 2-like" evidence="1">
    <location>
        <begin position="173"/>
        <end position="299"/>
    </location>
</feature>